<keyword evidence="8" id="KW-1185">Reference proteome</keyword>
<dbReference type="EMBL" id="BMAT01008864">
    <property type="protein sequence ID" value="GFR93892.1"/>
    <property type="molecule type" value="Genomic_DNA"/>
</dbReference>
<dbReference type="Pfam" id="PF00085">
    <property type="entry name" value="Thioredoxin"/>
    <property type="match status" value="1"/>
</dbReference>
<sequence>MWLVEFYAPWCGHCKQLEPIYREVAKELAEMGSAIRTAKLDCTRYSEIASEFSNRSIQRHPTVLVFKDQKYFEFTPPEGIATASLLEAWINRERYAAFPKTSGPGLNEMSSSAEFLVILAAEAADLNNPSSKSASGDADLDTELATGAFFFPLLLHRFRGRASVLMQDNRWSDPYTRRRSPRRMHLACRDSTIFSAQKTDASRLRDLGSNVSS</sequence>
<comment type="subcellular location">
    <subcellularLocation>
        <location evidence="1">Endoplasmic reticulum membrane</location>
        <topology evidence="1">Single-pass membrane protein</topology>
    </subcellularLocation>
</comment>
<evidence type="ECO:0000313" key="7">
    <source>
        <dbReference type="EMBL" id="GFR93892.1"/>
    </source>
</evidence>
<accession>A0AAV4H6Y9</accession>
<gene>
    <name evidence="7" type="ORF">ElyMa_004389000</name>
</gene>
<dbReference type="PRINTS" id="PR00421">
    <property type="entry name" value="THIOREDOXIN"/>
</dbReference>
<protein>
    <submittedName>
        <fullName evidence="7">Protein disulfide-isomerase TMX3</fullName>
    </submittedName>
</protein>
<dbReference type="InterPro" id="IPR017937">
    <property type="entry name" value="Thioredoxin_CS"/>
</dbReference>
<keyword evidence="3" id="KW-1133">Transmembrane helix</keyword>
<keyword evidence="2" id="KW-0812">Transmembrane</keyword>
<proteinExistence type="predicted"/>
<dbReference type="AlphaFoldDB" id="A0AAV4H6Y9"/>
<dbReference type="GO" id="GO:0005789">
    <property type="term" value="C:endoplasmic reticulum membrane"/>
    <property type="evidence" value="ECO:0007669"/>
    <property type="project" value="UniProtKB-SubCell"/>
</dbReference>
<keyword evidence="4" id="KW-0472">Membrane</keyword>
<organism evidence="7 8">
    <name type="scientific">Elysia marginata</name>
    <dbReference type="NCBI Taxonomy" id="1093978"/>
    <lineage>
        <taxon>Eukaryota</taxon>
        <taxon>Metazoa</taxon>
        <taxon>Spiralia</taxon>
        <taxon>Lophotrochozoa</taxon>
        <taxon>Mollusca</taxon>
        <taxon>Gastropoda</taxon>
        <taxon>Heterobranchia</taxon>
        <taxon>Euthyneura</taxon>
        <taxon>Panpulmonata</taxon>
        <taxon>Sacoglossa</taxon>
        <taxon>Placobranchoidea</taxon>
        <taxon>Plakobranchidae</taxon>
        <taxon>Elysia</taxon>
    </lineage>
</organism>
<evidence type="ECO:0000313" key="8">
    <source>
        <dbReference type="Proteomes" id="UP000762676"/>
    </source>
</evidence>
<dbReference type="Gene3D" id="3.40.30.10">
    <property type="entry name" value="Glutaredoxin"/>
    <property type="match status" value="1"/>
</dbReference>
<dbReference type="PANTHER" id="PTHR46426:SF1">
    <property type="entry name" value="PROTEIN DISULFIDE-ISOMERASE TMX3"/>
    <property type="match status" value="1"/>
</dbReference>
<comment type="caution">
    <text evidence="7">The sequence shown here is derived from an EMBL/GenBank/DDBJ whole genome shotgun (WGS) entry which is preliminary data.</text>
</comment>
<dbReference type="PROSITE" id="PS00194">
    <property type="entry name" value="THIOREDOXIN_1"/>
    <property type="match status" value="1"/>
</dbReference>
<dbReference type="InterPro" id="IPR013766">
    <property type="entry name" value="Thioredoxin_domain"/>
</dbReference>
<dbReference type="PROSITE" id="PS51352">
    <property type="entry name" value="THIOREDOXIN_2"/>
    <property type="match status" value="1"/>
</dbReference>
<dbReference type="Proteomes" id="UP000762676">
    <property type="component" value="Unassembled WGS sequence"/>
</dbReference>
<dbReference type="InterPro" id="IPR052250">
    <property type="entry name" value="PDI_TMX3"/>
</dbReference>
<evidence type="ECO:0000256" key="3">
    <source>
        <dbReference type="ARBA" id="ARBA00022989"/>
    </source>
</evidence>
<evidence type="ECO:0000259" key="6">
    <source>
        <dbReference type="PROSITE" id="PS51352"/>
    </source>
</evidence>
<evidence type="ECO:0000256" key="1">
    <source>
        <dbReference type="ARBA" id="ARBA00004389"/>
    </source>
</evidence>
<dbReference type="InterPro" id="IPR036249">
    <property type="entry name" value="Thioredoxin-like_sf"/>
</dbReference>
<evidence type="ECO:0000256" key="4">
    <source>
        <dbReference type="ARBA" id="ARBA00023136"/>
    </source>
</evidence>
<dbReference type="PANTHER" id="PTHR46426">
    <property type="entry name" value="PROTEIN DISULFIDE-ISOMERASE TMX3"/>
    <property type="match status" value="1"/>
</dbReference>
<reference evidence="7 8" key="1">
    <citation type="journal article" date="2021" name="Elife">
        <title>Chloroplast acquisition without the gene transfer in kleptoplastic sea slugs, Plakobranchus ocellatus.</title>
        <authorList>
            <person name="Maeda T."/>
            <person name="Takahashi S."/>
            <person name="Yoshida T."/>
            <person name="Shimamura S."/>
            <person name="Takaki Y."/>
            <person name="Nagai Y."/>
            <person name="Toyoda A."/>
            <person name="Suzuki Y."/>
            <person name="Arimoto A."/>
            <person name="Ishii H."/>
            <person name="Satoh N."/>
            <person name="Nishiyama T."/>
            <person name="Hasebe M."/>
            <person name="Maruyama T."/>
            <person name="Minagawa J."/>
            <person name="Obokata J."/>
            <person name="Shigenobu S."/>
        </authorList>
    </citation>
    <scope>NUCLEOTIDE SEQUENCE [LARGE SCALE GENOMIC DNA]</scope>
</reference>
<feature type="domain" description="Thioredoxin" evidence="6">
    <location>
        <begin position="1"/>
        <end position="95"/>
    </location>
</feature>
<name>A0AAV4H6Y9_9GAST</name>
<evidence type="ECO:0000256" key="5">
    <source>
        <dbReference type="ARBA" id="ARBA00045246"/>
    </source>
</evidence>
<dbReference type="SUPFAM" id="SSF52833">
    <property type="entry name" value="Thioredoxin-like"/>
    <property type="match status" value="1"/>
</dbReference>
<comment type="function">
    <text evidence="5">Probable disulfide isomerase, which participates in the folding of proteins containing disulfide bonds. May act as a dithiol oxidase. Acts as a regulator of endoplasmic reticulum-mitochondria contact sites via its ability to regulate redox signals.</text>
</comment>
<evidence type="ECO:0000256" key="2">
    <source>
        <dbReference type="ARBA" id="ARBA00022692"/>
    </source>
</evidence>